<feature type="transmembrane region" description="Helical" evidence="5">
    <location>
        <begin position="107"/>
        <end position="124"/>
    </location>
</feature>
<dbReference type="PANTHER" id="PTHR37422">
    <property type="entry name" value="TEICHURONIC ACID BIOSYNTHESIS PROTEIN TUAE"/>
    <property type="match status" value="1"/>
</dbReference>
<reference evidence="8 9" key="1">
    <citation type="submission" date="2019-02" db="EMBL/GenBank/DDBJ databases">
        <title>Comparative genomic analysis of the Hafnia genus genomes.</title>
        <authorList>
            <person name="Zhiqiu Y."/>
            <person name="Chao Y."/>
            <person name="Yuhui D."/>
            <person name="Di H."/>
            <person name="Bin L."/>
        </authorList>
    </citation>
    <scope>NUCLEOTIDE SEQUENCE [LARGE SCALE GENOMIC DNA]</scope>
    <source>
        <strain evidence="8 9">PCM_1210</strain>
    </source>
</reference>
<feature type="transmembrane region" description="Helical" evidence="5">
    <location>
        <begin position="453"/>
        <end position="480"/>
    </location>
</feature>
<evidence type="ECO:0000259" key="6">
    <source>
        <dbReference type="Pfam" id="PF04932"/>
    </source>
</evidence>
<dbReference type="Pfam" id="PF04932">
    <property type="entry name" value="Wzy_C"/>
    <property type="match status" value="1"/>
</dbReference>
<feature type="transmembrane region" description="Helical" evidence="5">
    <location>
        <begin position="131"/>
        <end position="153"/>
    </location>
</feature>
<dbReference type="RefSeq" id="WP_130970549.1">
    <property type="nucleotide sequence ID" value="NZ_SITJ01000055.1"/>
</dbReference>
<feature type="transmembrane region" description="Helical" evidence="5">
    <location>
        <begin position="46"/>
        <end position="66"/>
    </location>
</feature>
<feature type="domain" description="O-antigen ligase-related" evidence="6">
    <location>
        <begin position="213"/>
        <end position="379"/>
    </location>
</feature>
<dbReference type="Pfam" id="PF11846">
    <property type="entry name" value="Wzy_C_2"/>
    <property type="match status" value="1"/>
</dbReference>
<evidence type="ECO:0000313" key="8">
    <source>
        <dbReference type="EMBL" id="TBL69138.1"/>
    </source>
</evidence>
<proteinExistence type="predicted"/>
<accession>A0ABD7QAF8</accession>
<dbReference type="GO" id="GO:0016020">
    <property type="term" value="C:membrane"/>
    <property type="evidence" value="ECO:0007669"/>
    <property type="project" value="UniProtKB-SubCell"/>
</dbReference>
<feature type="transmembrane region" description="Helical" evidence="5">
    <location>
        <begin position="422"/>
        <end position="441"/>
    </location>
</feature>
<organism evidence="8 9">
    <name type="scientific">Hafnia alvei</name>
    <dbReference type="NCBI Taxonomy" id="569"/>
    <lineage>
        <taxon>Bacteria</taxon>
        <taxon>Pseudomonadati</taxon>
        <taxon>Pseudomonadota</taxon>
        <taxon>Gammaproteobacteria</taxon>
        <taxon>Enterobacterales</taxon>
        <taxon>Hafniaceae</taxon>
        <taxon>Hafnia</taxon>
    </lineage>
</organism>
<dbReference type="Proteomes" id="UP000291600">
    <property type="component" value="Unassembled WGS sequence"/>
</dbReference>
<comment type="subcellular location">
    <subcellularLocation>
        <location evidence="1">Membrane</location>
        <topology evidence="1">Multi-pass membrane protein</topology>
    </subcellularLocation>
</comment>
<evidence type="ECO:0000256" key="1">
    <source>
        <dbReference type="ARBA" id="ARBA00004141"/>
    </source>
</evidence>
<feature type="transmembrane region" description="Helical" evidence="5">
    <location>
        <begin position="229"/>
        <end position="245"/>
    </location>
</feature>
<keyword evidence="4 5" id="KW-0472">Membrane</keyword>
<evidence type="ECO:0000256" key="3">
    <source>
        <dbReference type="ARBA" id="ARBA00022989"/>
    </source>
</evidence>
<feature type="transmembrane region" description="Helical" evidence="5">
    <location>
        <begin position="206"/>
        <end position="223"/>
    </location>
</feature>
<protein>
    <recommendedName>
        <fullName evidence="10">Lipid A core - O-antigen ligase and related enzymes</fullName>
    </recommendedName>
</protein>
<comment type="caution">
    <text evidence="8">The sequence shown here is derived from an EMBL/GenBank/DDBJ whole genome shotgun (WGS) entry which is preliminary data.</text>
</comment>
<evidence type="ECO:0000313" key="9">
    <source>
        <dbReference type="Proteomes" id="UP000291600"/>
    </source>
</evidence>
<dbReference type="InterPro" id="IPR007016">
    <property type="entry name" value="O-antigen_ligase-rel_domated"/>
</dbReference>
<gene>
    <name evidence="8" type="ORF">EYY96_05360</name>
</gene>
<evidence type="ECO:0000256" key="2">
    <source>
        <dbReference type="ARBA" id="ARBA00022692"/>
    </source>
</evidence>
<feature type="transmembrane region" description="Helical" evidence="5">
    <location>
        <begin position="398"/>
        <end position="416"/>
    </location>
</feature>
<keyword evidence="3 5" id="KW-1133">Transmembrane helix</keyword>
<dbReference type="InterPro" id="IPR021797">
    <property type="entry name" value="Wzy_C_2"/>
</dbReference>
<feature type="transmembrane region" description="Helical" evidence="5">
    <location>
        <begin position="173"/>
        <end position="199"/>
    </location>
</feature>
<dbReference type="EMBL" id="SITJ01000055">
    <property type="protein sequence ID" value="TBL69138.1"/>
    <property type="molecule type" value="Genomic_DNA"/>
</dbReference>
<evidence type="ECO:0000259" key="7">
    <source>
        <dbReference type="Pfam" id="PF11846"/>
    </source>
</evidence>
<name>A0ABD7QAF8_HAFAL</name>
<evidence type="ECO:0008006" key="10">
    <source>
        <dbReference type="Google" id="ProtNLM"/>
    </source>
</evidence>
<feature type="transmembrane region" description="Helical" evidence="5">
    <location>
        <begin position="365"/>
        <end position="386"/>
    </location>
</feature>
<evidence type="ECO:0000256" key="5">
    <source>
        <dbReference type="SAM" id="Phobius"/>
    </source>
</evidence>
<keyword evidence="2 5" id="KW-0812">Transmembrane</keyword>
<dbReference type="InterPro" id="IPR051533">
    <property type="entry name" value="WaaL-like"/>
</dbReference>
<feature type="transmembrane region" description="Helical" evidence="5">
    <location>
        <begin position="78"/>
        <end position="95"/>
    </location>
</feature>
<feature type="transmembrane region" description="Helical" evidence="5">
    <location>
        <begin position="257"/>
        <end position="275"/>
    </location>
</feature>
<dbReference type="PANTHER" id="PTHR37422:SF21">
    <property type="entry name" value="EXOQ-LIKE PROTEIN"/>
    <property type="match status" value="1"/>
</dbReference>
<sequence>MVKVFDGSPMVSYQRRKWMSILILLYMCLIHYQWPTLSGGGLELTLNMIVWLAVSLLIIGLAMGLYRRRWQCGIAPTLALLGGGLLTLPILWSGAPAEQILTLQRLAGIWGAIFLFFLLVQWPVTQAVKVVLATLITWSAIIETLLAVVQIMFPNWAGVWLNYSFLAAEGRPLGALLQVNLLGSFLSTGFACALWLFFFQSPLNSIRKRSLWLIIILGCGVTVTQSRTAWVGMFLSAAVIILCAIKRQRWRTTSKSILCIIAGVVLGVCALAARVDNLEAVTATAASSSSATIPKETQARLSYNRQHSGIERQSMTTGTLAMIALHPWKGWGLGCFERKFPEVLAQFSLSNPFTRKVIYPHNELLYVWAEGGIVAALGLIILGILWSLPILAKSSRKLVAFWAISIPLVVHMMTEYPFYQSALHLLTLVLLIASSIPRSCFSGRTVPFGYQRFSVWSCYVAACIGGVFMATGLISAMHLWSIERSGLQDTPEVVFPANPWAQPDHFLFDRAVSRLMNFNKTYDTQQLQAFRKEAEAYLQYHNDANLVDTLLRIAHAEHRFGDVQIWNERGCLSFPQDPRFKCS</sequence>
<feature type="transmembrane region" description="Helical" evidence="5">
    <location>
        <begin position="18"/>
        <end position="34"/>
    </location>
</feature>
<evidence type="ECO:0000256" key="4">
    <source>
        <dbReference type="ARBA" id="ARBA00023136"/>
    </source>
</evidence>
<dbReference type="AlphaFoldDB" id="A0ABD7QAF8"/>
<feature type="domain" description="Virulence factor membrane-bound polymerase C-terminal" evidence="7">
    <location>
        <begin position="400"/>
        <end position="516"/>
    </location>
</feature>